<gene>
    <name evidence="1" type="ORF">H2198_009142</name>
</gene>
<name>A0ACC2ZVL9_9EURO</name>
<keyword evidence="2" id="KW-1185">Reference proteome</keyword>
<reference evidence="1" key="1">
    <citation type="submission" date="2022-10" db="EMBL/GenBank/DDBJ databases">
        <title>Culturing micro-colonial fungi from biological soil crusts in the Mojave desert and describing Neophaeococcomyces mojavensis, and introducing the new genera and species Taxawa tesnikishii.</title>
        <authorList>
            <person name="Kurbessoian T."/>
            <person name="Stajich J.E."/>
        </authorList>
    </citation>
    <scope>NUCLEOTIDE SEQUENCE</scope>
    <source>
        <strain evidence="1">JES_112</strain>
    </source>
</reference>
<organism evidence="1 2">
    <name type="scientific">Neophaeococcomyces mojaviensis</name>
    <dbReference type="NCBI Taxonomy" id="3383035"/>
    <lineage>
        <taxon>Eukaryota</taxon>
        <taxon>Fungi</taxon>
        <taxon>Dikarya</taxon>
        <taxon>Ascomycota</taxon>
        <taxon>Pezizomycotina</taxon>
        <taxon>Eurotiomycetes</taxon>
        <taxon>Chaetothyriomycetidae</taxon>
        <taxon>Chaetothyriales</taxon>
        <taxon>Chaetothyriales incertae sedis</taxon>
        <taxon>Neophaeococcomyces</taxon>
    </lineage>
</organism>
<sequence length="208" mass="22278">MSRQLVPRPSTGDPEINATQAAQKPRKISTACSACKQRKTRCTGNSPCEACATRGSPCVYDVTSDQRRKIANQRNMHDLLEAQTSLERYKHLLGGMLATFRAGDPEENEDLLAVIRSGVDLSQLAAHVRNARRASAAIDQAYAAIEFVIDGGPEELPSPYQLLTSIRSGSGSGGSLSSTSGDMHALGGFLDPTVNQDAQERDTTQDGT</sequence>
<dbReference type="EMBL" id="JAPDRQ010000247">
    <property type="protein sequence ID" value="KAJ9651587.1"/>
    <property type="molecule type" value="Genomic_DNA"/>
</dbReference>
<comment type="caution">
    <text evidence="1">The sequence shown here is derived from an EMBL/GenBank/DDBJ whole genome shotgun (WGS) entry which is preliminary data.</text>
</comment>
<evidence type="ECO:0000313" key="2">
    <source>
        <dbReference type="Proteomes" id="UP001172386"/>
    </source>
</evidence>
<proteinExistence type="predicted"/>
<accession>A0ACC2ZVL9</accession>
<dbReference type="Proteomes" id="UP001172386">
    <property type="component" value="Unassembled WGS sequence"/>
</dbReference>
<protein>
    <submittedName>
        <fullName evidence="1">Uncharacterized protein</fullName>
    </submittedName>
</protein>
<evidence type="ECO:0000313" key="1">
    <source>
        <dbReference type="EMBL" id="KAJ9651587.1"/>
    </source>
</evidence>